<dbReference type="AlphaFoldDB" id="D3AL92"/>
<protein>
    <recommendedName>
        <fullName evidence="1">DUF3502 domain-containing protein</fullName>
    </recommendedName>
</protein>
<feature type="domain" description="DUF3502" evidence="1">
    <location>
        <begin position="276"/>
        <end position="342"/>
    </location>
</feature>
<proteinExistence type="predicted"/>
<evidence type="ECO:0000259" key="1">
    <source>
        <dbReference type="Pfam" id="PF12010"/>
    </source>
</evidence>
<feature type="non-terminal residue" evidence="2">
    <location>
        <position position="1"/>
    </location>
</feature>
<evidence type="ECO:0000313" key="3">
    <source>
        <dbReference type="Proteomes" id="UP000004968"/>
    </source>
</evidence>
<dbReference type="EMBL" id="ACIO01000397">
    <property type="protein sequence ID" value="EFC97415.1"/>
    <property type="molecule type" value="Genomic_DNA"/>
</dbReference>
<dbReference type="HOGENOM" id="CLU_807778_0_0_9"/>
<accession>D3AL92</accession>
<dbReference type="InterPro" id="IPR022627">
    <property type="entry name" value="DUF3502"/>
</dbReference>
<dbReference type="Gene3D" id="3.40.190.10">
    <property type="entry name" value="Periplasmic binding protein-like II"/>
    <property type="match status" value="2"/>
</dbReference>
<organism evidence="2 3">
    <name type="scientific">Hungatella hathewayi DSM 13479</name>
    <dbReference type="NCBI Taxonomy" id="566550"/>
    <lineage>
        <taxon>Bacteria</taxon>
        <taxon>Bacillati</taxon>
        <taxon>Bacillota</taxon>
        <taxon>Clostridia</taxon>
        <taxon>Lachnospirales</taxon>
        <taxon>Lachnospiraceae</taxon>
        <taxon>Hungatella</taxon>
    </lineage>
</organism>
<dbReference type="SUPFAM" id="SSF53850">
    <property type="entry name" value="Periplasmic binding protein-like II"/>
    <property type="match status" value="1"/>
</dbReference>
<comment type="caution">
    <text evidence="2">The sequence shown here is derived from an EMBL/GenBank/DDBJ whole genome shotgun (WGS) entry which is preliminary data.</text>
</comment>
<reference evidence="2 3" key="1">
    <citation type="submission" date="2010-01" db="EMBL/GenBank/DDBJ databases">
        <authorList>
            <person name="Weinstock G."/>
            <person name="Sodergren E."/>
            <person name="Clifton S."/>
            <person name="Fulton L."/>
            <person name="Fulton B."/>
            <person name="Courtney L."/>
            <person name="Fronick C."/>
            <person name="Harrison M."/>
            <person name="Strong C."/>
            <person name="Farmer C."/>
            <person name="Delahaunty K."/>
            <person name="Markovic C."/>
            <person name="Hall O."/>
            <person name="Minx P."/>
            <person name="Tomlinson C."/>
            <person name="Mitreva M."/>
            <person name="Nelson J."/>
            <person name="Hou S."/>
            <person name="Wollam A."/>
            <person name="Pepin K.H."/>
            <person name="Johnson M."/>
            <person name="Bhonagiri V."/>
            <person name="Nash W.E."/>
            <person name="Warren W."/>
            <person name="Chinwalla A."/>
            <person name="Mardis E.R."/>
            <person name="Wilson R.K."/>
        </authorList>
    </citation>
    <scope>NUCLEOTIDE SEQUENCE [LARGE SCALE GENOMIC DNA]</scope>
    <source>
        <strain evidence="2 3">DSM 13479</strain>
    </source>
</reference>
<name>D3AL92_9FIRM</name>
<sequence length="343" mass="38109">NFYIIMRGDILDKLGLREQAKNMKTWADYENIMAAFKESGLPGYATGGGAGFGMISNNGCIYQGENISDSYIFDPLGDVYFSLATDQNGKAMNQVAMEETQNQFKMFRKWMDAGYMYPDSAYDSTGAKELFNQGVLFSVFAASEYGVETSWRASSGYDVECYLVGESPLNTSNAQKFGLVLPTTCKEPEAVMKWINLLYTNPDIMNLITWGIEGKSYEVVDGVAQYIGDADALTSGFHNNDYKIGNAFLCLPWSGAAPTFREESLEFFKGAPASNYLGLTVNTSDHESLIAAISAVTDEFHGQMCGGFYTDDLYQEYLQKLKDAGIDEYIALYQDSIDKFMKK</sequence>
<dbReference type="Pfam" id="PF12010">
    <property type="entry name" value="DUF3502"/>
    <property type="match status" value="1"/>
</dbReference>
<dbReference type="Proteomes" id="UP000004968">
    <property type="component" value="Unassembled WGS sequence"/>
</dbReference>
<evidence type="ECO:0000313" key="2">
    <source>
        <dbReference type="EMBL" id="EFC97415.1"/>
    </source>
</evidence>
<dbReference type="RefSeq" id="WP_006774830.1">
    <property type="nucleotide sequence ID" value="NZ_GG667700.1"/>
</dbReference>
<gene>
    <name evidence="2" type="ORF">CLOSTHATH_04386</name>
</gene>